<name>A0ABV6I8W6_9BURK</name>
<accession>A0ABV6I8W6</accession>
<sequence>MNDQIDSSIPVLTEVIAPTTPATTERQTTAQPTSSAPNKPATSVRPTPDIKSPTAPASPVANINTATATAAMSKPISPTNSISVPKAAPAPISAPATQGKFFEEVKQEQVAVQNCDNMSTEAWLQMEHKLKENVLRQVLARVDFVLEHRVRDSLAEVLQSAVDQLADDIRAGLRQSLEEVITRAVTQELSKLKSHKP</sequence>
<reference evidence="2 3" key="1">
    <citation type="submission" date="2024-09" db="EMBL/GenBank/DDBJ databases">
        <authorList>
            <person name="Sun Q."/>
            <person name="Mori K."/>
        </authorList>
    </citation>
    <scope>NUCLEOTIDE SEQUENCE [LARGE SCALE GENOMIC DNA]</scope>
    <source>
        <strain evidence="2 3">CCM 8677</strain>
    </source>
</reference>
<keyword evidence="3" id="KW-1185">Reference proteome</keyword>
<organism evidence="2 3">
    <name type="scientific">Undibacterium danionis</name>
    <dbReference type="NCBI Taxonomy" id="1812100"/>
    <lineage>
        <taxon>Bacteria</taxon>
        <taxon>Pseudomonadati</taxon>
        <taxon>Pseudomonadota</taxon>
        <taxon>Betaproteobacteria</taxon>
        <taxon>Burkholderiales</taxon>
        <taxon>Oxalobacteraceae</taxon>
        <taxon>Undibacterium</taxon>
    </lineage>
</organism>
<dbReference type="RefSeq" id="WP_390209317.1">
    <property type="nucleotide sequence ID" value="NZ_JBHLXJ010000002.1"/>
</dbReference>
<dbReference type="EMBL" id="JBHLXJ010000002">
    <property type="protein sequence ID" value="MFC0348280.1"/>
    <property type="molecule type" value="Genomic_DNA"/>
</dbReference>
<feature type="region of interest" description="Disordered" evidence="1">
    <location>
        <begin position="1"/>
        <end position="60"/>
    </location>
</feature>
<dbReference type="Proteomes" id="UP001589844">
    <property type="component" value="Unassembled WGS sequence"/>
</dbReference>
<evidence type="ECO:0000256" key="1">
    <source>
        <dbReference type="SAM" id="MobiDB-lite"/>
    </source>
</evidence>
<comment type="caution">
    <text evidence="2">The sequence shown here is derived from an EMBL/GenBank/DDBJ whole genome shotgun (WGS) entry which is preliminary data.</text>
</comment>
<evidence type="ECO:0000313" key="3">
    <source>
        <dbReference type="Proteomes" id="UP001589844"/>
    </source>
</evidence>
<feature type="compositionally biased region" description="Low complexity" evidence="1">
    <location>
        <begin position="17"/>
        <end position="33"/>
    </location>
</feature>
<protein>
    <recommendedName>
        <fullName evidence="4">DUF2486 family protein</fullName>
    </recommendedName>
</protein>
<proteinExistence type="predicted"/>
<gene>
    <name evidence="2" type="ORF">ACFFJH_00520</name>
</gene>
<evidence type="ECO:0008006" key="4">
    <source>
        <dbReference type="Google" id="ProtNLM"/>
    </source>
</evidence>
<feature type="compositionally biased region" description="Polar residues" evidence="1">
    <location>
        <begin position="34"/>
        <end position="45"/>
    </location>
</feature>
<evidence type="ECO:0000313" key="2">
    <source>
        <dbReference type="EMBL" id="MFC0348280.1"/>
    </source>
</evidence>